<dbReference type="Gene3D" id="3.40.50.2300">
    <property type="match status" value="1"/>
</dbReference>
<dbReference type="InterPro" id="IPR028082">
    <property type="entry name" value="Peripla_BP_I"/>
</dbReference>
<evidence type="ECO:0008006" key="4">
    <source>
        <dbReference type="Google" id="ProtNLM"/>
    </source>
</evidence>
<feature type="region of interest" description="Disordered" evidence="1">
    <location>
        <begin position="179"/>
        <end position="212"/>
    </location>
</feature>
<reference evidence="2 3" key="1">
    <citation type="submission" date="2018-10" db="EMBL/GenBank/DDBJ databases">
        <title>Isolation from soil.</title>
        <authorList>
            <person name="Hu J."/>
        </authorList>
    </citation>
    <scope>NUCLEOTIDE SEQUENCE [LARGE SCALE GENOMIC DNA]</scope>
    <source>
        <strain evidence="2 3">NEAU-Ht49</strain>
    </source>
</reference>
<dbReference type="SUPFAM" id="SSF53822">
    <property type="entry name" value="Periplasmic binding protein-like I"/>
    <property type="match status" value="1"/>
</dbReference>
<gene>
    <name evidence="2" type="ORF">EBO15_03625</name>
</gene>
<dbReference type="OrthoDB" id="4549891at2"/>
<organism evidence="2 3">
    <name type="scientific">Actinomadura harenae</name>
    <dbReference type="NCBI Taxonomy" id="2483351"/>
    <lineage>
        <taxon>Bacteria</taxon>
        <taxon>Bacillati</taxon>
        <taxon>Actinomycetota</taxon>
        <taxon>Actinomycetes</taxon>
        <taxon>Streptosporangiales</taxon>
        <taxon>Thermomonosporaceae</taxon>
        <taxon>Actinomadura</taxon>
    </lineage>
</organism>
<dbReference type="EMBL" id="RFFG01000004">
    <property type="protein sequence ID" value="RMI47286.1"/>
    <property type="molecule type" value="Genomic_DNA"/>
</dbReference>
<evidence type="ECO:0000256" key="1">
    <source>
        <dbReference type="SAM" id="MobiDB-lite"/>
    </source>
</evidence>
<name>A0A3M2MCU6_9ACTN</name>
<sequence length="212" mass="23244">MRRLPARPVHPMESDPRRRRHIMITVVRRRPPGSPLLWPVHRLDPAPPAPHTDAELAALISLLTCRDARTRILAVGHSRDEPSREAAHALADAWTARGGRVLTVVSWPEEAASWLRAATRLTTPRPDAWVMAAAPLGFAQLARRLRHSTDWDPARTFAFASLQDPRLPGLAGPGVLDGLRGATPEGGTWDVDGDHLSAHDPEARTGTYSAPR</sequence>
<accession>A0A3M2MCU6</accession>
<comment type="caution">
    <text evidence="2">The sequence shown here is derived from an EMBL/GenBank/DDBJ whole genome shotgun (WGS) entry which is preliminary data.</text>
</comment>
<evidence type="ECO:0000313" key="2">
    <source>
        <dbReference type="EMBL" id="RMI47286.1"/>
    </source>
</evidence>
<feature type="compositionally biased region" description="Basic and acidic residues" evidence="1">
    <location>
        <begin position="192"/>
        <end position="203"/>
    </location>
</feature>
<keyword evidence="3" id="KW-1185">Reference proteome</keyword>
<evidence type="ECO:0000313" key="3">
    <source>
        <dbReference type="Proteomes" id="UP000282674"/>
    </source>
</evidence>
<proteinExistence type="predicted"/>
<dbReference type="AlphaFoldDB" id="A0A3M2MCU6"/>
<protein>
    <recommendedName>
        <fullName evidence="4">Leucine-binding protein domain-containing protein</fullName>
    </recommendedName>
</protein>
<dbReference type="Proteomes" id="UP000282674">
    <property type="component" value="Unassembled WGS sequence"/>
</dbReference>